<name>A0A060SSZ5_PYCCI</name>
<dbReference type="EMBL" id="CCBP010000457">
    <property type="protein sequence ID" value="CDO77510.1"/>
    <property type="molecule type" value="Genomic_DNA"/>
</dbReference>
<feature type="compositionally biased region" description="Polar residues" evidence="1">
    <location>
        <begin position="340"/>
        <end position="354"/>
    </location>
</feature>
<feature type="compositionally biased region" description="Basic and acidic residues" evidence="1">
    <location>
        <begin position="49"/>
        <end position="61"/>
    </location>
</feature>
<feature type="compositionally biased region" description="Basic and acidic residues" evidence="1">
    <location>
        <begin position="359"/>
        <end position="393"/>
    </location>
</feature>
<evidence type="ECO:0000313" key="2">
    <source>
        <dbReference type="EMBL" id="CDO77510.1"/>
    </source>
</evidence>
<accession>A0A060SSZ5</accession>
<reference evidence="2" key="1">
    <citation type="submission" date="2014-01" db="EMBL/GenBank/DDBJ databases">
        <title>The genome of the white-rot fungus Pycnoporus cinnabarinus: a basidiomycete model with a versatile arsenal for lignocellulosic biomass breakdown.</title>
        <authorList>
            <person name="Levasseur A."/>
            <person name="Lomascolo A."/>
            <person name="Ruiz-Duenas F.J."/>
            <person name="Uzan E."/>
            <person name="Piumi F."/>
            <person name="Kues U."/>
            <person name="Ram A.F.J."/>
            <person name="Murat C."/>
            <person name="Haon M."/>
            <person name="Benoit I."/>
            <person name="Arfi Y."/>
            <person name="Chevret D."/>
            <person name="Drula E."/>
            <person name="Kwon M.J."/>
            <person name="Gouret P."/>
            <person name="Lesage-Meessen L."/>
            <person name="Lombard V."/>
            <person name="Mariette J."/>
            <person name="Noirot C."/>
            <person name="Park J."/>
            <person name="Patyshakuliyeva A."/>
            <person name="Wieneger R.A.B."/>
            <person name="Wosten H.A.B."/>
            <person name="Martin F."/>
            <person name="Coutinho P.M."/>
            <person name="de Vries R."/>
            <person name="Martinez A.T."/>
            <person name="Klopp C."/>
            <person name="Pontarotti P."/>
            <person name="Henrissat B."/>
            <person name="Record E."/>
        </authorList>
    </citation>
    <scope>NUCLEOTIDE SEQUENCE [LARGE SCALE GENOMIC DNA]</scope>
    <source>
        <strain evidence="2">BRFM137</strain>
    </source>
</reference>
<feature type="region of interest" description="Disordered" evidence="1">
    <location>
        <begin position="250"/>
        <end position="405"/>
    </location>
</feature>
<dbReference type="Proteomes" id="UP000029665">
    <property type="component" value="Unassembled WGS sequence"/>
</dbReference>
<evidence type="ECO:0000313" key="3">
    <source>
        <dbReference type="Proteomes" id="UP000029665"/>
    </source>
</evidence>
<organism evidence="2 3">
    <name type="scientific">Pycnoporus cinnabarinus</name>
    <name type="common">Cinnabar-red polypore</name>
    <name type="synonym">Trametes cinnabarina</name>
    <dbReference type="NCBI Taxonomy" id="5643"/>
    <lineage>
        <taxon>Eukaryota</taxon>
        <taxon>Fungi</taxon>
        <taxon>Dikarya</taxon>
        <taxon>Basidiomycota</taxon>
        <taxon>Agaricomycotina</taxon>
        <taxon>Agaricomycetes</taxon>
        <taxon>Polyporales</taxon>
        <taxon>Polyporaceae</taxon>
        <taxon>Trametes</taxon>
    </lineage>
</organism>
<keyword evidence="3" id="KW-1185">Reference proteome</keyword>
<feature type="compositionally biased region" description="Basic and acidic residues" evidence="1">
    <location>
        <begin position="255"/>
        <end position="267"/>
    </location>
</feature>
<feature type="region of interest" description="Disordered" evidence="1">
    <location>
        <begin position="130"/>
        <end position="150"/>
    </location>
</feature>
<dbReference type="HOGENOM" id="CLU_590699_0_0_1"/>
<evidence type="ECO:0000256" key="1">
    <source>
        <dbReference type="SAM" id="MobiDB-lite"/>
    </source>
</evidence>
<protein>
    <submittedName>
        <fullName evidence="2">Uncharacterized protein</fullName>
    </submittedName>
</protein>
<sequence length="463" mass="50548">MPFSNGARLPDPQIPSPFWQRRNYQGEAGYISRESSQGQGHSVPAPEDYQSHHGNEGELRDKRPRSSRSLPTEYDDTTHYPETRYTPRSYSDYSPTPHPPRGYYARPYRGYYRGGRGYYPRGRGGYYRPDFGDHASQFPPRGTGEGLSSNYPSSYASIAAAEDRTMRPEQAETAPYDAARPNGSVALVNGPGRQNGSAPEGIDINRYMRTVSSSVPSPGVERAMSTTEDYTSRPVEWEKAGREDLKWATAAAQRHPGEMRASGREDEGVNAQGSAMKEPSVGAVGVPAHTPANGTTAGDGEALPGATSPGLSGKVNGLTPSPSPMLSSRVGDPMRPPPQTNGCDASGRSSTEVSSPIAVKEERTLGRPSDEPSSRPPEHHRNPSSDRQADRLSVDYPSGLATSQPIPRHVVRPEIEQDDVGYLDVQDEREVRLRRVEARMDALVAELRVVRLEVAMLRMGMGE</sequence>
<gene>
    <name evidence="2" type="ORF">BN946_scf184912.g9</name>
</gene>
<feature type="region of interest" description="Disordered" evidence="1">
    <location>
        <begin position="1"/>
        <end position="109"/>
    </location>
</feature>
<dbReference type="AlphaFoldDB" id="A0A060SSZ5"/>
<proteinExistence type="predicted"/>
<comment type="caution">
    <text evidence="2">The sequence shown here is derived from an EMBL/GenBank/DDBJ whole genome shotgun (WGS) entry which is preliminary data.</text>
</comment>
<feature type="region of interest" description="Disordered" evidence="1">
    <location>
        <begin position="162"/>
        <end position="237"/>
    </location>
</feature>